<accession>A0A853F368</accession>
<reference evidence="1 2" key="1">
    <citation type="submission" date="2020-05" db="EMBL/GenBank/DDBJ databases">
        <title>Horizontal transmission and recombination maintain forever young bacterial symbiont genomes.</title>
        <authorList>
            <person name="Russell S.L."/>
            <person name="Pepper-Tunick E."/>
            <person name="Svedberg J."/>
            <person name="Byrne A."/>
            <person name="Ruelas Castillo J."/>
            <person name="Vollmers C."/>
            <person name="Beinart R.A."/>
            <person name="Corbett-Detig R."/>
        </authorList>
    </citation>
    <scope>NUCLEOTIDE SEQUENCE [LARGE SCALE GENOMIC DNA]</scope>
    <source>
        <strain evidence="1">455</strain>
    </source>
</reference>
<organism evidence="1 2">
    <name type="scientific">Candidatus Thiodubiliella endoseptemdiera</name>
    <dbReference type="NCBI Taxonomy" id="2738886"/>
    <lineage>
        <taxon>Bacteria</taxon>
        <taxon>Pseudomonadati</taxon>
        <taxon>Pseudomonadota</taxon>
        <taxon>Gammaproteobacteria</taxon>
        <taxon>Candidatus Pseudothioglobaceae</taxon>
        <taxon>Candidatus Thiodubiliella</taxon>
    </lineage>
</organism>
<evidence type="ECO:0000313" key="1">
    <source>
        <dbReference type="EMBL" id="NYT27421.1"/>
    </source>
</evidence>
<evidence type="ECO:0000313" key="2">
    <source>
        <dbReference type="Proteomes" id="UP000568751"/>
    </source>
</evidence>
<name>A0A853F368_9GAMM</name>
<dbReference type="EMBL" id="JACCHT010000001">
    <property type="protein sequence ID" value="NYT27421.1"/>
    <property type="molecule type" value="Genomic_DNA"/>
</dbReference>
<gene>
    <name evidence="1" type="ORF">H0A76_05695</name>
</gene>
<proteinExistence type="predicted"/>
<protein>
    <submittedName>
        <fullName evidence="1">Uncharacterized protein</fullName>
    </submittedName>
</protein>
<dbReference type="AlphaFoldDB" id="A0A853F368"/>
<comment type="caution">
    <text evidence="1">The sequence shown here is derived from an EMBL/GenBank/DDBJ whole genome shotgun (WGS) entry which is preliminary data.</text>
</comment>
<sequence>MGVGESGTPFHQNTVLLNPAYEAKNGINPNGDVGVLRPTPADIDGDYLDLVVGRRWQPPNITTTTTLL</sequence>
<dbReference type="Proteomes" id="UP000568751">
    <property type="component" value="Unassembled WGS sequence"/>
</dbReference>